<dbReference type="Pfam" id="PF19783">
    <property type="entry name" value="DUF6268"/>
    <property type="match status" value="1"/>
</dbReference>
<evidence type="ECO:0000313" key="3">
    <source>
        <dbReference type="Proteomes" id="UP001476282"/>
    </source>
</evidence>
<accession>A0ABP9USE7</accession>
<sequence>MICSLIAGTAFAALPPAPMEPEELDISAYVNVASLRATHTFGMDFDQGIGSMDFTNVGAFSLLGQFHAPGGFTYIPALTYDFSHFNLENAPPGLSLAAPDLEDPLHRVDLYNFLIKQTDSGWIYGAMLTPGIHSSFEDLNSRDLFLSAAVAVGYRFSDSLLGGLMVYGSDLTNDPTVLVSPAFLWEINDDWTTFFYGTRFVLRRSFGEDRSIGVEAAYNGGHWSTKFAGQDAQLDFASTRAGLVYRQRLGADVWFDLSAGYTFGNELRFRSAGGRDIITPGLGDASGAPYVRLGLTVGSW</sequence>
<keyword evidence="3" id="KW-1185">Reference proteome</keyword>
<dbReference type="Proteomes" id="UP001476282">
    <property type="component" value="Unassembled WGS sequence"/>
</dbReference>
<reference evidence="2 3" key="1">
    <citation type="submission" date="2024-02" db="EMBL/GenBank/DDBJ databases">
        <title>Haloferula sargassicola NBRC 104335.</title>
        <authorList>
            <person name="Ichikawa N."/>
            <person name="Katano-Makiyama Y."/>
            <person name="Hidaka K."/>
        </authorList>
    </citation>
    <scope>NUCLEOTIDE SEQUENCE [LARGE SCALE GENOMIC DNA]</scope>
    <source>
        <strain evidence="2 3">NBRC 104335</strain>
    </source>
</reference>
<evidence type="ECO:0000259" key="1">
    <source>
        <dbReference type="Pfam" id="PF19783"/>
    </source>
</evidence>
<gene>
    <name evidence="2" type="ORF">Hsar01_01472</name>
</gene>
<proteinExistence type="predicted"/>
<comment type="caution">
    <text evidence="2">The sequence shown here is derived from an EMBL/GenBank/DDBJ whole genome shotgun (WGS) entry which is preliminary data.</text>
</comment>
<organism evidence="2 3">
    <name type="scientific">Haloferula sargassicola</name>
    <dbReference type="NCBI Taxonomy" id="490096"/>
    <lineage>
        <taxon>Bacteria</taxon>
        <taxon>Pseudomonadati</taxon>
        <taxon>Verrucomicrobiota</taxon>
        <taxon>Verrucomicrobiia</taxon>
        <taxon>Verrucomicrobiales</taxon>
        <taxon>Verrucomicrobiaceae</taxon>
        <taxon>Haloferula</taxon>
    </lineage>
</organism>
<dbReference type="RefSeq" id="WP_353566401.1">
    <property type="nucleotide sequence ID" value="NZ_BAABRI010000007.1"/>
</dbReference>
<evidence type="ECO:0000313" key="2">
    <source>
        <dbReference type="EMBL" id="GAA5482254.1"/>
    </source>
</evidence>
<dbReference type="EMBL" id="BAABRI010000007">
    <property type="protein sequence ID" value="GAA5482254.1"/>
    <property type="molecule type" value="Genomic_DNA"/>
</dbReference>
<protein>
    <recommendedName>
        <fullName evidence="1">DUF6268 domain-containing protein</fullName>
    </recommendedName>
</protein>
<feature type="domain" description="DUF6268" evidence="1">
    <location>
        <begin position="120"/>
        <end position="274"/>
    </location>
</feature>
<dbReference type="InterPro" id="IPR046235">
    <property type="entry name" value="DUF6268"/>
</dbReference>
<name>A0ABP9USE7_9BACT</name>